<dbReference type="SUPFAM" id="SSF52540">
    <property type="entry name" value="P-loop containing nucleoside triphosphate hydrolases"/>
    <property type="match status" value="1"/>
</dbReference>
<evidence type="ECO:0000313" key="1">
    <source>
        <dbReference type="EMBL" id="VBB68536.1"/>
    </source>
</evidence>
<gene>
    <name evidence="1" type="ORF">RIEGSTA812A_PEG_9</name>
</gene>
<dbReference type="EMBL" id="LR026963">
    <property type="protein sequence ID" value="VBB68536.1"/>
    <property type="molecule type" value="Genomic_DNA"/>
</dbReference>
<name>A0A484H497_9ZZZZ</name>
<dbReference type="AlphaFoldDB" id="A0A484H497"/>
<sequence>MDVMQNNHSIIHRLPLPRPEANADLVGHAAAEHLLWQAWHGNRLAHAWLVSGARGIGKATLACRFSKFILACTNASRMCTPLYLPPSHPTFRRVAARSHADFRLIERGSDDSDQRRTQIVVEDIRDLSRFLTLTAAEGGWRVAVIDDAESMNDSAGNALLKILEEPTSQSLILLVSHSPGQLLPTIRSRCCSLPLCPLTERQVSVLLKRYRPALTPAAVLVLARLAEGSVGRALALADNNGVALYRTMLDLLASIPHLDGPALHAFSDQIAQADSRLFKTYGELLSAWLVRVARYGITGQMMAEVLPGEATLASHLTKVIRLDQWVEVWEKISHLYSRAEGLNLDRRQVVMSAFFAIAKLTRAR</sequence>
<keyword evidence="1" id="KW-0808">Transferase</keyword>
<accession>A0A484H497</accession>
<dbReference type="InterPro" id="IPR050238">
    <property type="entry name" value="DNA_Rep/Repair_Clamp_Loader"/>
</dbReference>
<dbReference type="PANTHER" id="PTHR11669">
    <property type="entry name" value="REPLICATION FACTOR C / DNA POLYMERASE III GAMMA-TAU SUBUNIT"/>
    <property type="match status" value="1"/>
</dbReference>
<dbReference type="InterPro" id="IPR027417">
    <property type="entry name" value="P-loop_NTPase"/>
</dbReference>
<dbReference type="GO" id="GO:0009360">
    <property type="term" value="C:DNA polymerase III complex"/>
    <property type="evidence" value="ECO:0007669"/>
    <property type="project" value="TreeGrafter"/>
</dbReference>
<keyword evidence="1" id="KW-0548">Nucleotidyltransferase</keyword>
<dbReference type="PANTHER" id="PTHR11669:SF8">
    <property type="entry name" value="DNA POLYMERASE III SUBUNIT DELTA"/>
    <property type="match status" value="1"/>
</dbReference>
<organism evidence="1">
    <name type="scientific">invertebrate metagenome</name>
    <dbReference type="NCBI Taxonomy" id="1711999"/>
    <lineage>
        <taxon>unclassified sequences</taxon>
        <taxon>metagenomes</taxon>
        <taxon>organismal metagenomes</taxon>
    </lineage>
</organism>
<proteinExistence type="predicted"/>
<dbReference type="Pfam" id="PF13177">
    <property type="entry name" value="DNA_pol3_delta2"/>
    <property type="match status" value="1"/>
</dbReference>
<dbReference type="NCBIfam" id="NF005677">
    <property type="entry name" value="PRK07471.1"/>
    <property type="match status" value="1"/>
</dbReference>
<reference evidence="1" key="1">
    <citation type="submission" date="2018-10" db="EMBL/GenBank/DDBJ databases">
        <authorList>
            <person name="Gruber-Vodicka H."/>
            <person name="Jaeckle O."/>
        </authorList>
    </citation>
    <scope>NUCLEOTIDE SEQUENCE</scope>
</reference>
<dbReference type="EC" id="2.7.7.7" evidence="1"/>
<dbReference type="GO" id="GO:0006261">
    <property type="term" value="P:DNA-templated DNA replication"/>
    <property type="evidence" value="ECO:0007669"/>
    <property type="project" value="TreeGrafter"/>
</dbReference>
<dbReference type="Gene3D" id="3.40.50.300">
    <property type="entry name" value="P-loop containing nucleotide triphosphate hydrolases"/>
    <property type="match status" value="1"/>
</dbReference>
<protein>
    <submittedName>
        <fullName evidence="1">DNA polymerase III delta prime subunit</fullName>
        <ecNumber evidence="1">2.7.7.7</ecNumber>
    </submittedName>
</protein>
<dbReference type="GO" id="GO:0003887">
    <property type="term" value="F:DNA-directed DNA polymerase activity"/>
    <property type="evidence" value="ECO:0007669"/>
    <property type="project" value="UniProtKB-EC"/>
</dbReference>